<keyword evidence="10" id="KW-0378">Hydrolase</keyword>
<dbReference type="Gene3D" id="3.90.1740.10">
    <property type="entry name" value="2',3'-cyclic nucleotide 3'-phosphodiesterase superfamily"/>
    <property type="match status" value="1"/>
</dbReference>
<evidence type="ECO:0000256" key="11">
    <source>
        <dbReference type="ARBA" id="ARBA00022884"/>
    </source>
</evidence>
<dbReference type="GO" id="GO:0003723">
    <property type="term" value="F:RNA binding"/>
    <property type="evidence" value="ECO:0007669"/>
    <property type="project" value="UniProtKB-KW"/>
</dbReference>
<reference evidence="18" key="1">
    <citation type="submission" date="2021-01" db="EMBL/GenBank/DDBJ databases">
        <authorList>
            <person name="Zahm M."/>
            <person name="Roques C."/>
            <person name="Cabau C."/>
            <person name="Klopp C."/>
            <person name="Donnadieu C."/>
            <person name="Jouanno E."/>
            <person name="Lampietro C."/>
            <person name="Louis A."/>
            <person name="Herpin A."/>
            <person name="Echchiki A."/>
            <person name="Berthelot C."/>
            <person name="Parey E."/>
            <person name="Roest-Crollius H."/>
            <person name="Braasch I."/>
            <person name="Postlethwait J."/>
            <person name="Bobe J."/>
            <person name="Montfort J."/>
            <person name="Bouchez O."/>
            <person name="Begum T."/>
            <person name="Mejri S."/>
            <person name="Adams A."/>
            <person name="Chen W.-J."/>
            <person name="Guiguen Y."/>
        </authorList>
    </citation>
    <scope>NUCLEOTIDE SEQUENCE</scope>
    <source>
        <strain evidence="18">YG-15Mar2019-1</strain>
        <tissue evidence="18">Brain</tissue>
    </source>
</reference>
<dbReference type="AlphaFoldDB" id="A0A9D3PI59"/>
<feature type="domain" description="Cyclic nucleotide phosphodiesterase catalytic" evidence="17">
    <location>
        <begin position="394"/>
        <end position="611"/>
    </location>
</feature>
<evidence type="ECO:0000256" key="12">
    <source>
        <dbReference type="ARBA" id="ARBA00023136"/>
    </source>
</evidence>
<evidence type="ECO:0000256" key="10">
    <source>
        <dbReference type="ARBA" id="ARBA00022801"/>
    </source>
</evidence>
<dbReference type="PANTHER" id="PTHR10156">
    <property type="entry name" value="2',3'-CYCLIC-NUCLEOTIDE 3'-PHOSPHODIESTERASE"/>
    <property type="match status" value="1"/>
</dbReference>
<keyword evidence="9" id="KW-0597">Phosphoprotein</keyword>
<dbReference type="GO" id="GO:0004113">
    <property type="term" value="F:2',3'-cyclic-nucleotide 3'-phosphodiesterase activity"/>
    <property type="evidence" value="ECO:0007669"/>
    <property type="project" value="UniProtKB-EC"/>
</dbReference>
<evidence type="ECO:0000256" key="1">
    <source>
        <dbReference type="ARBA" id="ARBA00000610"/>
    </source>
</evidence>
<organism evidence="18 19">
    <name type="scientific">Megalops atlanticus</name>
    <name type="common">Tarpon</name>
    <name type="synonym">Clupea gigantea</name>
    <dbReference type="NCBI Taxonomy" id="7932"/>
    <lineage>
        <taxon>Eukaryota</taxon>
        <taxon>Metazoa</taxon>
        <taxon>Chordata</taxon>
        <taxon>Craniata</taxon>
        <taxon>Vertebrata</taxon>
        <taxon>Euteleostomi</taxon>
        <taxon>Actinopterygii</taxon>
        <taxon>Neopterygii</taxon>
        <taxon>Teleostei</taxon>
        <taxon>Elopiformes</taxon>
        <taxon>Megalopidae</taxon>
        <taxon>Megalops</taxon>
    </lineage>
</organism>
<dbReference type="InterPro" id="IPR008431">
    <property type="entry name" value="CNPase"/>
</dbReference>
<evidence type="ECO:0000256" key="16">
    <source>
        <dbReference type="SAM" id="MobiDB-lite"/>
    </source>
</evidence>
<dbReference type="PANTHER" id="PTHR10156:SF0">
    <property type="entry name" value="2',3'-CYCLIC-NUCLEOTIDE 3'-PHOSPHODIESTERASE"/>
    <property type="match status" value="1"/>
</dbReference>
<feature type="compositionally biased region" description="Acidic residues" evidence="16">
    <location>
        <begin position="57"/>
        <end position="67"/>
    </location>
</feature>
<keyword evidence="19" id="KW-1185">Reference proteome</keyword>
<evidence type="ECO:0000256" key="5">
    <source>
        <dbReference type="ARBA" id="ARBA00011781"/>
    </source>
</evidence>
<evidence type="ECO:0000256" key="4">
    <source>
        <dbReference type="ARBA" id="ARBA00008662"/>
    </source>
</evidence>
<comment type="catalytic activity">
    <reaction evidence="1">
        <text>a nucleoside 2',3'-cyclic phosphate + H2O = a nucleoside 2'-phosphate + H(+)</text>
        <dbReference type="Rhea" id="RHEA:14489"/>
        <dbReference type="ChEBI" id="CHEBI:15377"/>
        <dbReference type="ChEBI" id="CHEBI:15378"/>
        <dbReference type="ChEBI" id="CHEBI:66954"/>
        <dbReference type="ChEBI" id="CHEBI:78552"/>
        <dbReference type="EC" id="3.1.4.37"/>
    </reaction>
</comment>
<evidence type="ECO:0000259" key="17">
    <source>
        <dbReference type="Pfam" id="PF05881"/>
    </source>
</evidence>
<dbReference type="Pfam" id="PF05881">
    <property type="entry name" value="CNPase"/>
    <property type="match status" value="1"/>
</dbReference>
<comment type="subunit">
    <text evidence="5">Exists as monomers and homodimers.</text>
</comment>
<comment type="similarity">
    <text evidence="4">Belongs to the 2H phosphoesterase superfamily. CNPase family.</text>
</comment>
<evidence type="ECO:0000313" key="18">
    <source>
        <dbReference type="EMBL" id="KAG7459686.1"/>
    </source>
</evidence>
<comment type="caution">
    <text evidence="18">The sequence shown here is derived from an EMBL/GenBank/DDBJ whole genome shotgun (WGS) entry which is preliminary data.</text>
</comment>
<dbReference type="GO" id="GO:0009214">
    <property type="term" value="P:cyclic nucleotide catabolic process"/>
    <property type="evidence" value="ECO:0007669"/>
    <property type="project" value="InterPro"/>
</dbReference>
<keyword evidence="12" id="KW-0472">Membrane</keyword>
<evidence type="ECO:0000256" key="14">
    <source>
        <dbReference type="ARBA" id="ARBA00023289"/>
    </source>
</evidence>
<dbReference type="EMBL" id="JAFDVH010000019">
    <property type="protein sequence ID" value="KAG7459686.1"/>
    <property type="molecule type" value="Genomic_DNA"/>
</dbReference>
<dbReference type="InterPro" id="IPR009097">
    <property type="entry name" value="Cyclic_Pdiesterase"/>
</dbReference>
<keyword evidence="8" id="KW-0488">Methylation</keyword>
<evidence type="ECO:0000256" key="8">
    <source>
        <dbReference type="ARBA" id="ARBA00022481"/>
    </source>
</evidence>
<evidence type="ECO:0000256" key="15">
    <source>
        <dbReference type="ARBA" id="ARBA00045937"/>
    </source>
</evidence>
<dbReference type="InterPro" id="IPR027417">
    <property type="entry name" value="P-loop_NTPase"/>
</dbReference>
<dbReference type="InterPro" id="IPR047325">
    <property type="entry name" value="CNPase_cat"/>
</dbReference>
<evidence type="ECO:0000256" key="2">
    <source>
        <dbReference type="ARBA" id="ARBA00004223"/>
    </source>
</evidence>
<dbReference type="GO" id="GO:0042470">
    <property type="term" value="C:melanosome"/>
    <property type="evidence" value="ECO:0007669"/>
    <property type="project" value="UniProtKB-SubCell"/>
</dbReference>
<dbReference type="EC" id="3.1.4.37" evidence="6"/>
<proteinExistence type="inferred from homology"/>
<dbReference type="SUPFAM" id="SSF52540">
    <property type="entry name" value="P-loop containing nucleoside triphosphate hydrolases"/>
    <property type="match status" value="1"/>
</dbReference>
<dbReference type="Pfam" id="PF13671">
    <property type="entry name" value="AAA_33"/>
    <property type="match status" value="1"/>
</dbReference>
<keyword evidence="11" id="KW-0694">RNA-binding</keyword>
<feature type="compositionally biased region" description="Basic and acidic residues" evidence="16">
    <location>
        <begin position="180"/>
        <end position="198"/>
    </location>
</feature>
<gene>
    <name evidence="18" type="ORF">MATL_G00213290</name>
</gene>
<evidence type="ECO:0000256" key="3">
    <source>
        <dbReference type="ARBA" id="ARBA00004635"/>
    </source>
</evidence>
<dbReference type="GO" id="GO:0016020">
    <property type="term" value="C:membrane"/>
    <property type="evidence" value="ECO:0007669"/>
    <property type="project" value="UniProtKB-SubCell"/>
</dbReference>
<keyword evidence="13" id="KW-0449">Lipoprotein</keyword>
<sequence length="619" mass="68144">MEEQEVEQICKQPDPVPDTQELQQQKPEVEKQEDMEPQVQVVSEKVAQPESERPEQAEAEVQEQADPEPEKEVQVQAEEPSVKVEAAPVQAEEPSVKVDVAPVKAEEPPVKAEEPPVKAEEPPAQAEAVPAQAEEPSVQAKEPEKVAEPEPEKLEPEKPVQSEQLLEQKAEPSEQAAPGEKPEQQPESEKPSEPEKSSEAVAEQQPEGEVKKAEPEAVKEEEQKDQVPEATPAPSVAPGSLSFAFLEQEHTKTALLTSHTLFILRGLPGSGKSQLAAAISDLYKDVCTVISADDHNVKPEKLSASAEGLKALDKAVVECCSSGKAVVVIDDTNHTHSRLARLEELAEEHQYFALILEPRTEWCRDVEQLAKKTKRGLDKSQIQALKGPLEETSLPLFFGWFLSPTFKDKLKGMAEDLLKTLGTLDAFKKHLADFTGEAEKEVNLEQYFHQTGPLHCTTKFCDFGKAEGAKEYAEKPSVKEWYGRMTELTLSALFITPRTLGARVTLSQEQLELWPDDTKAESTPDLPAGSRAHVTLGCAEGVEPVQTGLDLLEIIQLQQQGQEGEKVQDLELGPLAYYGKGIWVLSLSEPSLVPALFSSYYGPKKGEEPKKKKPKCTIL</sequence>
<comment type="subcellular location">
    <subcellularLocation>
        <location evidence="2">Melanosome</location>
    </subcellularLocation>
    <subcellularLocation>
        <location evidence="3">Membrane</location>
        <topology evidence="3">Lipid-anchor</topology>
    </subcellularLocation>
</comment>
<evidence type="ECO:0000256" key="7">
    <source>
        <dbReference type="ARBA" id="ARBA00014478"/>
    </source>
</evidence>
<evidence type="ECO:0000256" key="6">
    <source>
        <dbReference type="ARBA" id="ARBA00012317"/>
    </source>
</evidence>
<dbReference type="SUPFAM" id="SSF55144">
    <property type="entry name" value="LigT-like"/>
    <property type="match status" value="1"/>
</dbReference>
<feature type="region of interest" description="Disordered" evidence="16">
    <location>
        <begin position="1"/>
        <end position="235"/>
    </location>
</feature>
<dbReference type="OrthoDB" id="3231855at2759"/>
<accession>A0A9D3PI59</accession>
<evidence type="ECO:0000256" key="13">
    <source>
        <dbReference type="ARBA" id="ARBA00023288"/>
    </source>
</evidence>
<dbReference type="Proteomes" id="UP001046870">
    <property type="component" value="Chromosome 19"/>
</dbReference>
<evidence type="ECO:0000256" key="9">
    <source>
        <dbReference type="ARBA" id="ARBA00022553"/>
    </source>
</evidence>
<comment type="function">
    <text evidence="15">Catalyzes the formation of 2'-nucleotide products from 2',3'-cyclic substrates. May participate in RNA metabolism in the myelinating cell, CNP is the third most abundant protein in central nervous system myelin.</text>
</comment>
<feature type="compositionally biased region" description="Basic and acidic residues" evidence="16">
    <location>
        <begin position="208"/>
        <end position="227"/>
    </location>
</feature>
<protein>
    <recommendedName>
        <fullName evidence="7">2',3'-cyclic-nucleotide 3'-phosphodiesterase</fullName>
        <ecNumber evidence="6">3.1.4.37</ecNumber>
    </recommendedName>
</protein>
<keyword evidence="14" id="KW-0636">Prenylation</keyword>
<evidence type="ECO:0000313" key="19">
    <source>
        <dbReference type="Proteomes" id="UP001046870"/>
    </source>
</evidence>
<feature type="compositionally biased region" description="Low complexity" evidence="16">
    <location>
        <begin position="122"/>
        <end position="136"/>
    </location>
</feature>
<feature type="compositionally biased region" description="Basic and acidic residues" evidence="16">
    <location>
        <begin position="104"/>
        <end position="121"/>
    </location>
</feature>
<feature type="compositionally biased region" description="Basic and acidic residues" evidence="16">
    <location>
        <begin position="141"/>
        <end position="172"/>
    </location>
</feature>
<dbReference type="Gene3D" id="3.40.50.300">
    <property type="entry name" value="P-loop containing nucleotide triphosphate hydrolases"/>
    <property type="match status" value="1"/>
</dbReference>
<name>A0A9D3PI59_MEGAT</name>